<comment type="caution">
    <text evidence="2">The sequence shown here is derived from an EMBL/GenBank/DDBJ whole genome shotgun (WGS) entry which is preliminary data.</text>
</comment>
<dbReference type="EMBL" id="JALPQF010000005">
    <property type="protein sequence ID" value="MCK8480279.1"/>
    <property type="molecule type" value="Genomic_DNA"/>
</dbReference>
<keyword evidence="1" id="KW-1133">Transmembrane helix</keyword>
<evidence type="ECO:0000313" key="2">
    <source>
        <dbReference type="EMBL" id="MCK8480279.1"/>
    </source>
</evidence>
<evidence type="ECO:0000256" key="1">
    <source>
        <dbReference type="SAM" id="Phobius"/>
    </source>
</evidence>
<feature type="transmembrane region" description="Helical" evidence="1">
    <location>
        <begin position="103"/>
        <end position="124"/>
    </location>
</feature>
<accession>A0ABT0H8C1</accession>
<dbReference type="Proteomes" id="UP001203687">
    <property type="component" value="Unassembled WGS sequence"/>
</dbReference>
<name>A0ABT0H8C1_9FLAO</name>
<sequence>MTTFDLLFFNVFHHYKPTQKKKANTIALFYISALQCSLLLLSGVLIALFLNEMNTVALSSGKAWTLFIMASIFIYFKNWIQYSGKKRRVLNAKKNTKHQPQHYNIWVLWAFLIGSTALSIILLMA</sequence>
<proteinExistence type="predicted"/>
<gene>
    <name evidence="2" type="ORF">MUY34_06575</name>
</gene>
<reference evidence="2" key="1">
    <citation type="submission" date="2022-04" db="EMBL/GenBank/DDBJ databases">
        <authorList>
            <person name="Ren T."/>
        </authorList>
    </citation>
    <scope>NUCLEOTIDE SEQUENCE</scope>
    <source>
        <strain evidence="2">F63249</strain>
    </source>
</reference>
<protein>
    <recommendedName>
        <fullName evidence="4">DUF3899 domain-containing protein</fullName>
    </recommendedName>
</protein>
<keyword evidence="1" id="KW-0812">Transmembrane</keyword>
<feature type="transmembrane region" description="Helical" evidence="1">
    <location>
        <begin position="26"/>
        <end position="51"/>
    </location>
</feature>
<feature type="transmembrane region" description="Helical" evidence="1">
    <location>
        <begin position="63"/>
        <end position="82"/>
    </location>
</feature>
<evidence type="ECO:0008006" key="4">
    <source>
        <dbReference type="Google" id="ProtNLM"/>
    </source>
</evidence>
<organism evidence="2 3">
    <name type="scientific">Psychroserpens algicola</name>
    <dbReference type="NCBI Taxonomy" id="1719034"/>
    <lineage>
        <taxon>Bacteria</taxon>
        <taxon>Pseudomonadati</taxon>
        <taxon>Bacteroidota</taxon>
        <taxon>Flavobacteriia</taxon>
        <taxon>Flavobacteriales</taxon>
        <taxon>Flavobacteriaceae</taxon>
        <taxon>Psychroserpens</taxon>
    </lineage>
</organism>
<keyword evidence="3" id="KW-1185">Reference proteome</keyword>
<dbReference type="RefSeq" id="WP_248412434.1">
    <property type="nucleotide sequence ID" value="NZ_JALPQF010000005.1"/>
</dbReference>
<evidence type="ECO:0000313" key="3">
    <source>
        <dbReference type="Proteomes" id="UP001203687"/>
    </source>
</evidence>
<keyword evidence="1" id="KW-0472">Membrane</keyword>